<accession>A0A2G6KBW3</accession>
<dbReference type="Pfam" id="PF01408">
    <property type="entry name" value="GFO_IDH_MocA"/>
    <property type="match status" value="1"/>
</dbReference>
<dbReference type="InterPro" id="IPR036291">
    <property type="entry name" value="NAD(P)-bd_dom_sf"/>
</dbReference>
<dbReference type="Pfam" id="PF22725">
    <property type="entry name" value="GFO_IDH_MocA_C3"/>
    <property type="match status" value="1"/>
</dbReference>
<dbReference type="InterPro" id="IPR055170">
    <property type="entry name" value="GFO_IDH_MocA-like_dom"/>
</dbReference>
<dbReference type="AlphaFoldDB" id="A0A2G6KBW3"/>
<dbReference type="InterPro" id="IPR050984">
    <property type="entry name" value="Gfo/Idh/MocA_domain"/>
</dbReference>
<dbReference type="EMBL" id="PDSK01000102">
    <property type="protein sequence ID" value="PIE33186.1"/>
    <property type="molecule type" value="Genomic_DNA"/>
</dbReference>
<evidence type="ECO:0000256" key="2">
    <source>
        <dbReference type="ARBA" id="ARBA00023002"/>
    </source>
</evidence>
<sequence>MAKVKWGIISTAKIARLHVIPGMQAGNYSEVYAIASRDFERAQQTAQELSIPKAYGSYEELFADPDVQAVYNPLPNHLHVPWSIKAAEAGKHVLCEKPMGVDAADAQQLVDACQANGVLLMEAFMYRMHPQWVMAKEYVTSGKLGELKAVQVFFSYMNLDPENIRNRSDFAGNGGLMDIGCYPISLARFLFGDEPKKVVALIDRDPAMEIDILDSAILQFEKGHATFTCSTQLMSYQRVHILGTEGRFEIEIPFNAPEYEPTNVYYETEDAGIETRTIATCHQYGIEGDLFSRAILDGTPVPTPPEDAVANMKVIDALFRSGKNGAWEEIV</sequence>
<dbReference type="Proteomes" id="UP000230821">
    <property type="component" value="Unassembled WGS sequence"/>
</dbReference>
<comment type="similarity">
    <text evidence="1">Belongs to the Gfo/Idh/MocA family.</text>
</comment>
<protein>
    <submittedName>
        <fullName evidence="5">NAD-binding protein</fullName>
    </submittedName>
</protein>
<evidence type="ECO:0000259" key="3">
    <source>
        <dbReference type="Pfam" id="PF01408"/>
    </source>
</evidence>
<feature type="domain" description="GFO/IDH/MocA-like oxidoreductase" evidence="4">
    <location>
        <begin position="134"/>
        <end position="249"/>
    </location>
</feature>
<reference evidence="5 6" key="1">
    <citation type="submission" date="2017-10" db="EMBL/GenBank/DDBJ databases">
        <title>Novel microbial diversity and functional potential in the marine mammal oral microbiome.</title>
        <authorList>
            <person name="Dudek N.K."/>
            <person name="Sun C.L."/>
            <person name="Burstein D."/>
            <person name="Kantor R.S."/>
            <person name="Aliaga Goltsman D.S."/>
            <person name="Bik E.M."/>
            <person name="Thomas B.C."/>
            <person name="Banfield J.F."/>
            <person name="Relman D.A."/>
        </authorList>
    </citation>
    <scope>NUCLEOTIDE SEQUENCE [LARGE SCALE GENOMIC DNA]</scope>
    <source>
        <strain evidence="5">DOLJORAL78_47_16</strain>
    </source>
</reference>
<name>A0A2G6KBW3_9BACT</name>
<gene>
    <name evidence="5" type="ORF">CSA56_12735</name>
</gene>
<dbReference type="PANTHER" id="PTHR22604">
    <property type="entry name" value="OXIDOREDUCTASES"/>
    <property type="match status" value="1"/>
</dbReference>
<evidence type="ECO:0000313" key="6">
    <source>
        <dbReference type="Proteomes" id="UP000230821"/>
    </source>
</evidence>
<evidence type="ECO:0000259" key="4">
    <source>
        <dbReference type="Pfam" id="PF22725"/>
    </source>
</evidence>
<dbReference type="PANTHER" id="PTHR22604:SF105">
    <property type="entry name" value="TRANS-1,2-DIHYDROBENZENE-1,2-DIOL DEHYDROGENASE"/>
    <property type="match status" value="1"/>
</dbReference>
<dbReference type="SUPFAM" id="SSF55347">
    <property type="entry name" value="Glyceraldehyde-3-phosphate dehydrogenase-like, C-terminal domain"/>
    <property type="match status" value="1"/>
</dbReference>
<dbReference type="GO" id="GO:0000166">
    <property type="term" value="F:nucleotide binding"/>
    <property type="evidence" value="ECO:0007669"/>
    <property type="project" value="InterPro"/>
</dbReference>
<evidence type="ECO:0000313" key="5">
    <source>
        <dbReference type="EMBL" id="PIE33186.1"/>
    </source>
</evidence>
<feature type="domain" description="Gfo/Idh/MocA-like oxidoreductase N-terminal" evidence="3">
    <location>
        <begin position="5"/>
        <end position="123"/>
    </location>
</feature>
<dbReference type="GO" id="GO:0016491">
    <property type="term" value="F:oxidoreductase activity"/>
    <property type="evidence" value="ECO:0007669"/>
    <property type="project" value="UniProtKB-KW"/>
</dbReference>
<dbReference type="InterPro" id="IPR000683">
    <property type="entry name" value="Gfo/Idh/MocA-like_OxRdtase_N"/>
</dbReference>
<dbReference type="Gene3D" id="3.30.360.10">
    <property type="entry name" value="Dihydrodipicolinate Reductase, domain 2"/>
    <property type="match status" value="1"/>
</dbReference>
<comment type="caution">
    <text evidence="5">The sequence shown here is derived from an EMBL/GenBank/DDBJ whole genome shotgun (WGS) entry which is preliminary data.</text>
</comment>
<dbReference type="SUPFAM" id="SSF51735">
    <property type="entry name" value="NAD(P)-binding Rossmann-fold domains"/>
    <property type="match status" value="1"/>
</dbReference>
<keyword evidence="2" id="KW-0560">Oxidoreductase</keyword>
<organism evidence="5 6">
    <name type="scientific">candidate division KSB3 bacterium</name>
    <dbReference type="NCBI Taxonomy" id="2044937"/>
    <lineage>
        <taxon>Bacteria</taxon>
        <taxon>candidate division KSB3</taxon>
    </lineage>
</organism>
<dbReference type="Gene3D" id="3.40.50.720">
    <property type="entry name" value="NAD(P)-binding Rossmann-like Domain"/>
    <property type="match status" value="1"/>
</dbReference>
<evidence type="ECO:0000256" key="1">
    <source>
        <dbReference type="ARBA" id="ARBA00010928"/>
    </source>
</evidence>
<proteinExistence type="inferred from homology"/>